<organism evidence="1 2">
    <name type="scientific">Pseudonocardia oroxyli</name>
    <dbReference type="NCBI Taxonomy" id="366584"/>
    <lineage>
        <taxon>Bacteria</taxon>
        <taxon>Bacillati</taxon>
        <taxon>Actinomycetota</taxon>
        <taxon>Actinomycetes</taxon>
        <taxon>Pseudonocardiales</taxon>
        <taxon>Pseudonocardiaceae</taxon>
        <taxon>Pseudonocardia</taxon>
    </lineage>
</organism>
<dbReference type="AlphaFoldDB" id="A0A1G7TM65"/>
<evidence type="ECO:0000313" key="1">
    <source>
        <dbReference type="EMBL" id="SDG36291.1"/>
    </source>
</evidence>
<gene>
    <name evidence="1" type="ORF">SAMN05216377_11174</name>
</gene>
<dbReference type="OrthoDB" id="7594692at2"/>
<dbReference type="RefSeq" id="WP_093085928.1">
    <property type="nucleotide sequence ID" value="NZ_FNBE01000011.1"/>
</dbReference>
<dbReference type="EMBL" id="FNBE01000011">
    <property type="protein sequence ID" value="SDG36291.1"/>
    <property type="molecule type" value="Genomic_DNA"/>
</dbReference>
<dbReference type="InterPro" id="IPR014710">
    <property type="entry name" value="RmlC-like_jellyroll"/>
</dbReference>
<keyword evidence="2" id="KW-1185">Reference proteome</keyword>
<protein>
    <recommendedName>
        <fullName evidence="3">ChrR Cupin-like domain-containing protein</fullName>
    </recommendedName>
</protein>
<dbReference type="SUPFAM" id="SSF51182">
    <property type="entry name" value="RmlC-like cupins"/>
    <property type="match status" value="1"/>
</dbReference>
<evidence type="ECO:0008006" key="3">
    <source>
        <dbReference type="Google" id="ProtNLM"/>
    </source>
</evidence>
<dbReference type="Proteomes" id="UP000198967">
    <property type="component" value="Unassembled WGS sequence"/>
</dbReference>
<proteinExistence type="predicted"/>
<dbReference type="Gene3D" id="2.60.120.10">
    <property type="entry name" value="Jelly Rolls"/>
    <property type="match status" value="1"/>
</dbReference>
<name>A0A1G7TM65_PSEOR</name>
<accession>A0A1G7TM65</accession>
<sequence>MKYFPFGSTPTETPQWFVEALASTHMNPETIPLWFLGSDELGWKCPAALLLTMPADYTLFRHGHPCQRFEIVIQGSLELGDGRVASVGDTFTADPNTLYGPHTAGPQGCTTIEIFSAVEGMFRLLHEDENGRMVETDSRLGQSAPGYVPLDLAKV</sequence>
<evidence type="ECO:0000313" key="2">
    <source>
        <dbReference type="Proteomes" id="UP000198967"/>
    </source>
</evidence>
<dbReference type="InterPro" id="IPR011051">
    <property type="entry name" value="RmlC_Cupin_sf"/>
</dbReference>
<reference evidence="1 2" key="1">
    <citation type="submission" date="2016-10" db="EMBL/GenBank/DDBJ databases">
        <authorList>
            <person name="de Groot N.N."/>
        </authorList>
    </citation>
    <scope>NUCLEOTIDE SEQUENCE [LARGE SCALE GENOMIC DNA]</scope>
    <source>
        <strain evidence="1 2">CGMCC 4.3143</strain>
    </source>
</reference>
<dbReference type="STRING" id="366584.SAMN05216377_11174"/>